<sequence>MLFAGCNFRNPKGSFGGWRSFFGGSRDADKQSLVQSSQSVLLIASSGLVSPDANERNGLLADKGDKPEGGKPVKVTKRSLQPIGGAVGSDDDDEEEDVLDVQPPEIV</sequence>
<feature type="region of interest" description="Disordered" evidence="1">
    <location>
        <begin position="50"/>
        <end position="107"/>
    </location>
</feature>
<name>G4ZZP5_PHYSP</name>
<feature type="compositionally biased region" description="Basic and acidic residues" evidence="1">
    <location>
        <begin position="62"/>
        <end position="71"/>
    </location>
</feature>
<evidence type="ECO:0000313" key="2">
    <source>
        <dbReference type="EMBL" id="EGZ10391.1"/>
    </source>
</evidence>
<dbReference type="AlphaFoldDB" id="G4ZZP5"/>
<accession>G4ZZP5</accession>
<proteinExistence type="predicted"/>
<dbReference type="EMBL" id="JH159158">
    <property type="protein sequence ID" value="EGZ10391.1"/>
    <property type="molecule type" value="Genomic_DNA"/>
</dbReference>
<feature type="compositionally biased region" description="Acidic residues" evidence="1">
    <location>
        <begin position="89"/>
        <end position="99"/>
    </location>
</feature>
<keyword evidence="3" id="KW-1185">Reference proteome</keyword>
<evidence type="ECO:0000313" key="3">
    <source>
        <dbReference type="Proteomes" id="UP000002640"/>
    </source>
</evidence>
<dbReference type="Proteomes" id="UP000002640">
    <property type="component" value="Unassembled WGS sequence"/>
</dbReference>
<dbReference type="InParanoid" id="G4ZZP5"/>
<gene>
    <name evidence="2" type="ORF">PHYSODRAFT_337213</name>
</gene>
<evidence type="ECO:0000256" key="1">
    <source>
        <dbReference type="SAM" id="MobiDB-lite"/>
    </source>
</evidence>
<reference evidence="2 3" key="1">
    <citation type="journal article" date="2006" name="Science">
        <title>Phytophthora genome sequences uncover evolutionary origins and mechanisms of pathogenesis.</title>
        <authorList>
            <person name="Tyler B.M."/>
            <person name="Tripathy S."/>
            <person name="Zhang X."/>
            <person name="Dehal P."/>
            <person name="Jiang R.H."/>
            <person name="Aerts A."/>
            <person name="Arredondo F.D."/>
            <person name="Baxter L."/>
            <person name="Bensasson D."/>
            <person name="Beynon J.L."/>
            <person name="Chapman J."/>
            <person name="Damasceno C.M."/>
            <person name="Dorrance A.E."/>
            <person name="Dou D."/>
            <person name="Dickerman A.W."/>
            <person name="Dubchak I.L."/>
            <person name="Garbelotto M."/>
            <person name="Gijzen M."/>
            <person name="Gordon S.G."/>
            <person name="Govers F."/>
            <person name="Grunwald N.J."/>
            <person name="Huang W."/>
            <person name="Ivors K.L."/>
            <person name="Jones R.W."/>
            <person name="Kamoun S."/>
            <person name="Krampis K."/>
            <person name="Lamour K.H."/>
            <person name="Lee M.K."/>
            <person name="McDonald W.H."/>
            <person name="Medina M."/>
            <person name="Meijer H.J."/>
            <person name="Nordberg E.K."/>
            <person name="Maclean D.J."/>
            <person name="Ospina-Giraldo M.D."/>
            <person name="Morris P.F."/>
            <person name="Phuntumart V."/>
            <person name="Putnam N.H."/>
            <person name="Rash S."/>
            <person name="Rose J.K."/>
            <person name="Sakihama Y."/>
            <person name="Salamov A.A."/>
            <person name="Savidor A."/>
            <person name="Scheuring C.F."/>
            <person name="Smith B.M."/>
            <person name="Sobral B.W."/>
            <person name="Terry A."/>
            <person name="Torto-Alalibo T.A."/>
            <person name="Win J."/>
            <person name="Xu Z."/>
            <person name="Zhang H."/>
            <person name="Grigoriev I.V."/>
            <person name="Rokhsar D.S."/>
            <person name="Boore J.L."/>
        </authorList>
    </citation>
    <scope>NUCLEOTIDE SEQUENCE [LARGE SCALE GENOMIC DNA]</scope>
    <source>
        <strain evidence="2 3">P6497</strain>
    </source>
</reference>
<dbReference type="KEGG" id="psoj:PHYSODRAFT_337213"/>
<dbReference type="RefSeq" id="XP_009533136.1">
    <property type="nucleotide sequence ID" value="XM_009534841.1"/>
</dbReference>
<protein>
    <submittedName>
        <fullName evidence="2">Uncharacterized protein</fullName>
    </submittedName>
</protein>
<organism evidence="2 3">
    <name type="scientific">Phytophthora sojae (strain P6497)</name>
    <name type="common">Soybean stem and root rot agent</name>
    <name type="synonym">Phytophthora megasperma f. sp. glycines</name>
    <dbReference type="NCBI Taxonomy" id="1094619"/>
    <lineage>
        <taxon>Eukaryota</taxon>
        <taxon>Sar</taxon>
        <taxon>Stramenopiles</taxon>
        <taxon>Oomycota</taxon>
        <taxon>Peronosporomycetes</taxon>
        <taxon>Peronosporales</taxon>
        <taxon>Peronosporaceae</taxon>
        <taxon>Phytophthora</taxon>
    </lineage>
</organism>
<dbReference type="GeneID" id="20647329"/>